<protein>
    <submittedName>
        <fullName evidence="2">Uncharacterized protein</fullName>
    </submittedName>
</protein>
<proteinExistence type="predicted"/>
<organism evidence="2 3">
    <name type="scientific">Rhizophagus irregularis</name>
    <dbReference type="NCBI Taxonomy" id="588596"/>
    <lineage>
        <taxon>Eukaryota</taxon>
        <taxon>Fungi</taxon>
        <taxon>Fungi incertae sedis</taxon>
        <taxon>Mucoromycota</taxon>
        <taxon>Glomeromycotina</taxon>
        <taxon>Glomeromycetes</taxon>
        <taxon>Glomerales</taxon>
        <taxon>Glomeraceae</taxon>
        <taxon>Rhizophagus</taxon>
    </lineage>
</organism>
<name>A0A2I1HAF7_9GLOM</name>
<reference evidence="2 3" key="1">
    <citation type="submission" date="2015-10" db="EMBL/GenBank/DDBJ databases">
        <title>Genome analyses suggest a sexual origin of heterokaryosis in a supposedly ancient asexual fungus.</title>
        <authorList>
            <person name="Ropars J."/>
            <person name="Sedzielewska K."/>
            <person name="Noel J."/>
            <person name="Charron P."/>
            <person name="Farinelli L."/>
            <person name="Marton T."/>
            <person name="Kruger M."/>
            <person name="Pelin A."/>
            <person name="Brachmann A."/>
            <person name="Corradi N."/>
        </authorList>
    </citation>
    <scope>NUCLEOTIDE SEQUENCE [LARGE SCALE GENOMIC DNA]</scope>
    <source>
        <strain evidence="2 3">A4</strain>
    </source>
</reference>
<accession>A0A2I1HAF7</accession>
<gene>
    <name evidence="2" type="ORF">RhiirA4_475673</name>
</gene>
<sequence>MIWRRLLVSGTYSCAFRYPIVDTLARHKYWTSFYKWDLIHSQLAKSTKHTDFFTYSKLILSYKSALTGFYNLVRWNCPTPGLVDLWGKGRSGCNKITDKIIIESFKKCGIIDLLVDENVKIDKGSETEGKDEKSEIEVKLETEKESETEVELEANNGESEIEE</sequence>
<evidence type="ECO:0000313" key="3">
    <source>
        <dbReference type="Proteomes" id="UP000234323"/>
    </source>
</evidence>
<feature type="region of interest" description="Disordered" evidence="1">
    <location>
        <begin position="124"/>
        <end position="163"/>
    </location>
</feature>
<comment type="caution">
    <text evidence="2">The sequence shown here is derived from an EMBL/GenBank/DDBJ whole genome shotgun (WGS) entry which is preliminary data.</text>
</comment>
<dbReference type="AlphaFoldDB" id="A0A2I1HAF7"/>
<evidence type="ECO:0000256" key="1">
    <source>
        <dbReference type="SAM" id="MobiDB-lite"/>
    </source>
</evidence>
<evidence type="ECO:0000313" key="2">
    <source>
        <dbReference type="EMBL" id="PKY55871.1"/>
    </source>
</evidence>
<keyword evidence="3" id="KW-1185">Reference proteome</keyword>
<dbReference type="Proteomes" id="UP000234323">
    <property type="component" value="Unassembled WGS sequence"/>
</dbReference>
<dbReference type="EMBL" id="LLXI01001993">
    <property type="protein sequence ID" value="PKY55871.1"/>
    <property type="molecule type" value="Genomic_DNA"/>
</dbReference>
<feature type="compositionally biased region" description="Basic and acidic residues" evidence="1">
    <location>
        <begin position="124"/>
        <end position="147"/>
    </location>
</feature>